<accession>A0A2G9CDL3</accession>
<dbReference type="RefSeq" id="WP_099860130.1">
    <property type="nucleotide sequence ID" value="NZ_PEOG01000009.1"/>
</dbReference>
<dbReference type="EMBL" id="PEOG01000009">
    <property type="protein sequence ID" value="PIM54513.1"/>
    <property type="molecule type" value="Genomic_DNA"/>
</dbReference>
<dbReference type="AlphaFoldDB" id="A0A2G9CDL3"/>
<dbReference type="GO" id="GO:0000272">
    <property type="term" value="P:polysaccharide catabolic process"/>
    <property type="evidence" value="ECO:0007669"/>
    <property type="project" value="UniProtKB-KW"/>
</dbReference>
<organism evidence="8 9">
    <name type="scientific">Roseateles chitinivorans</name>
    <dbReference type="NCBI Taxonomy" id="2917965"/>
    <lineage>
        <taxon>Bacteria</taxon>
        <taxon>Pseudomonadati</taxon>
        <taxon>Pseudomonadota</taxon>
        <taxon>Betaproteobacteria</taxon>
        <taxon>Burkholderiales</taxon>
        <taxon>Sphaerotilaceae</taxon>
        <taxon>Roseateles</taxon>
    </lineage>
</organism>
<dbReference type="GO" id="GO:0016798">
    <property type="term" value="F:hydrolase activity, acting on glycosyl bonds"/>
    <property type="evidence" value="ECO:0007669"/>
    <property type="project" value="UniProtKB-KW"/>
</dbReference>
<evidence type="ECO:0000256" key="2">
    <source>
        <dbReference type="ARBA" id="ARBA00022801"/>
    </source>
</evidence>
<dbReference type="Gene3D" id="2.130.10.10">
    <property type="entry name" value="YVTN repeat-like/Quinoprotein amine dehydrogenase"/>
    <property type="match status" value="2"/>
</dbReference>
<keyword evidence="4" id="KW-0326">Glycosidase</keyword>
<keyword evidence="9" id="KW-1185">Reference proteome</keyword>
<dbReference type="Proteomes" id="UP000231501">
    <property type="component" value="Unassembled WGS sequence"/>
</dbReference>
<name>A0A2G9CDL3_9BURK</name>
<evidence type="ECO:0000313" key="8">
    <source>
        <dbReference type="EMBL" id="PIM54513.1"/>
    </source>
</evidence>
<protein>
    <recommendedName>
        <fullName evidence="10">Cellulase</fullName>
    </recommendedName>
</protein>
<evidence type="ECO:0000256" key="5">
    <source>
        <dbReference type="ARBA" id="ARBA00023326"/>
    </source>
</evidence>
<evidence type="ECO:0000256" key="6">
    <source>
        <dbReference type="ARBA" id="ARBA00037986"/>
    </source>
</evidence>
<dbReference type="PROSITE" id="PS51318">
    <property type="entry name" value="TAT"/>
    <property type="match status" value="1"/>
</dbReference>
<evidence type="ECO:0000256" key="7">
    <source>
        <dbReference type="SAM" id="SignalP"/>
    </source>
</evidence>
<dbReference type="InterPro" id="IPR006311">
    <property type="entry name" value="TAT_signal"/>
</dbReference>
<dbReference type="OrthoDB" id="9767885at2"/>
<keyword evidence="5" id="KW-0624">Polysaccharide degradation</keyword>
<dbReference type="InterPro" id="IPR015943">
    <property type="entry name" value="WD40/YVTN_repeat-like_dom_sf"/>
</dbReference>
<evidence type="ECO:0000256" key="3">
    <source>
        <dbReference type="ARBA" id="ARBA00023277"/>
    </source>
</evidence>
<feature type="signal peptide" evidence="7">
    <location>
        <begin position="1"/>
        <end position="29"/>
    </location>
</feature>
<keyword evidence="2" id="KW-0378">Hydrolase</keyword>
<dbReference type="PANTHER" id="PTHR43739:SF2">
    <property type="entry name" value="OLIGOXYLOGLUCAN-REDUCING END-SPECIFIC XYLOGLUCANASE-RELATED"/>
    <property type="match status" value="1"/>
</dbReference>
<evidence type="ECO:0000313" key="9">
    <source>
        <dbReference type="Proteomes" id="UP000231501"/>
    </source>
</evidence>
<feature type="chain" id="PRO_5013909991" description="Cellulase" evidence="7">
    <location>
        <begin position="30"/>
        <end position="754"/>
    </location>
</feature>
<reference evidence="8 9" key="1">
    <citation type="submission" date="2017-11" db="EMBL/GenBank/DDBJ databases">
        <title>Draft genome sequence of Mitsuaria sp. HWN-4.</title>
        <authorList>
            <person name="Gundlapally S.R."/>
        </authorList>
    </citation>
    <scope>NUCLEOTIDE SEQUENCE [LARGE SCALE GENOMIC DNA]</scope>
    <source>
        <strain evidence="8 9">HWN-4</strain>
    </source>
</reference>
<comment type="similarity">
    <text evidence="6">Belongs to the glycosyl hydrolase 74 family.</text>
</comment>
<evidence type="ECO:0000256" key="1">
    <source>
        <dbReference type="ARBA" id="ARBA00022729"/>
    </source>
</evidence>
<keyword evidence="1 7" id="KW-0732">Signal</keyword>
<dbReference type="InterPro" id="IPR052025">
    <property type="entry name" value="Xyloglucanase_GH74"/>
</dbReference>
<gene>
    <name evidence="8" type="ORF">CS062_03780</name>
</gene>
<dbReference type="PANTHER" id="PTHR43739">
    <property type="entry name" value="XYLOGLUCANASE (EUROFUNG)"/>
    <property type="match status" value="1"/>
</dbReference>
<keyword evidence="3" id="KW-0119">Carbohydrate metabolism</keyword>
<dbReference type="SUPFAM" id="SSF110296">
    <property type="entry name" value="Oligoxyloglucan reducing end-specific cellobiohydrolase"/>
    <property type="match status" value="2"/>
</dbReference>
<comment type="caution">
    <text evidence="8">The sequence shown here is derived from an EMBL/GenBank/DDBJ whole genome shotgun (WGS) entry which is preliminary data.</text>
</comment>
<dbReference type="GO" id="GO:0010411">
    <property type="term" value="P:xyloglucan metabolic process"/>
    <property type="evidence" value="ECO:0007669"/>
    <property type="project" value="TreeGrafter"/>
</dbReference>
<evidence type="ECO:0008006" key="10">
    <source>
        <dbReference type="Google" id="ProtNLM"/>
    </source>
</evidence>
<evidence type="ECO:0000256" key="4">
    <source>
        <dbReference type="ARBA" id="ARBA00023295"/>
    </source>
</evidence>
<sequence length="754" mass="80476">MQRRHFIARTAGLAAAGSALPGVLPAAMAATDASVVPYDWRSVPFGGGGFVDGFVFHPREAGLLYCRTDIGGAYRFDPKARRWWPLLDHLDKADADLMGVLSVAVDPNDADRVYLACGLYLSKDVRDGALLASSDRGRTWAKHELGLKIGGNSPGRGSGERLQVDPWVGEVLYLGSSQDGLLKSTDRGRSFQPLGLPARHVSLVLVDPASGAAGKAASRIYAGSHDQPGLYVSEDGGRSFAREPGTPAMAPQRAAIGPDGVLYVSFAASDAPQAVNPSYALRGGVWKRELRGGKALWTEITPVKPAEGPAGFGYSGLDVDRQRPGRLIVSTIERWRDGDDLFLSEDGGKSWTAIGARSKHDIESRPWLANYKGATRRPDPMGHWIADVKLDPKDGSRAVYGTGYGVWMTDSLAAATRSPAGTVAWRFEVENLEETATLEIKSPSGGATLLAAMGDVSGAAWDDLGKNPSAGLFAPSNETNRSVDAAQLEPRVLARTSDHAPTGGYVSVDGGVSWRPFGPSPREAKNARGHRTPTGLVAVSAKGGFLVWAPERQPGMWSKDKGRSWSLCEGWPAERSPLLAPIADRAVEGVFYLLDRAQGRVLMSVDGGEHFQPAVNGLPQLDDGQYAQMLCAPGRGRDLWFALPNGLFHLPGADQPMQQAKPVAEAWMMALGKSAASAAYHAIYVWGRASVGGASPVEGLFRSDDEGRSFVRIGDDLHRYGRLLSMAADPLEHGTVFLAPHGRGVVVGRPRTTP</sequence>
<proteinExistence type="inferred from homology"/>